<dbReference type="InterPro" id="IPR036390">
    <property type="entry name" value="WH_DNA-bd_sf"/>
</dbReference>
<evidence type="ECO:0000313" key="6">
    <source>
        <dbReference type="Proteomes" id="UP000095287"/>
    </source>
</evidence>
<evidence type="ECO:0000256" key="4">
    <source>
        <dbReference type="SAM" id="MobiDB-lite"/>
    </source>
</evidence>
<evidence type="ECO:0000256" key="3">
    <source>
        <dbReference type="RuleBase" id="RU004019"/>
    </source>
</evidence>
<keyword evidence="6" id="KW-1185">Reference proteome</keyword>
<comment type="similarity">
    <text evidence="1 3">Belongs to the ETS family.</text>
</comment>
<dbReference type="PROSITE" id="PS00346">
    <property type="entry name" value="ETS_DOMAIN_2"/>
    <property type="match status" value="1"/>
</dbReference>
<proteinExistence type="inferred from homology"/>
<dbReference type="Pfam" id="PF00178">
    <property type="entry name" value="Ets"/>
    <property type="match status" value="1"/>
</dbReference>
<protein>
    <submittedName>
        <fullName evidence="7">ETS domain-containing protein</fullName>
    </submittedName>
</protein>
<evidence type="ECO:0000259" key="5">
    <source>
        <dbReference type="PROSITE" id="PS50061"/>
    </source>
</evidence>
<keyword evidence="2 3" id="KW-0238">DNA-binding</keyword>
<dbReference type="SUPFAM" id="SSF46785">
    <property type="entry name" value="Winged helix' DNA-binding domain"/>
    <property type="match status" value="1"/>
</dbReference>
<dbReference type="GO" id="GO:0030154">
    <property type="term" value="P:cell differentiation"/>
    <property type="evidence" value="ECO:0007669"/>
    <property type="project" value="TreeGrafter"/>
</dbReference>
<feature type="compositionally biased region" description="Low complexity" evidence="4">
    <location>
        <begin position="224"/>
        <end position="237"/>
    </location>
</feature>
<accession>A0A1I7ZJL1</accession>
<evidence type="ECO:0000256" key="1">
    <source>
        <dbReference type="ARBA" id="ARBA00005562"/>
    </source>
</evidence>
<sequence>MLLFLSNVQARNSDDAVSSAIYNSYLSAQYKTPGQSFANPSVWHHHTNFYKAPNPHMDSNITLWQFLLELLQNREHQQQIQWTNNDGEFKLIDAEAVAALWGARKGKPHMNYDKLSRALRYYYDKNIIKKVQGQKFVYRFVGSPDVMSSEAALTMGLGRANSNSFNTATPPSFAPDSDQHPMINSTSTPSPSGNSVCSPNSVASSSGVSSACASSLSDAFNAQNSNNNLSAPSPSTSQTYNATTLPRSSSNSSASGDNDSSVSVSRKRKIERDEESESSAKMSKMLSPTSVPTSTPARTQSSSTKTTNMSGLSRRARPQPLNLSATLNFTESLLNGAVSSANTNLLISTATASPFMSGPSPLLLNFMMNSPFMNGVPSPTLMAYAANLAAASPLVCNSLNKTSTTTTSTAGGGVNGCSLSQNSQNPLNLFQFPPSPSAMAMASILSPAYPNSFFSGMNLSTPTSANPLSTKLAVRSPDTLKTPVPPVPVHQK</sequence>
<feature type="compositionally biased region" description="Polar residues" evidence="4">
    <location>
        <begin position="286"/>
        <end position="311"/>
    </location>
</feature>
<dbReference type="PROSITE" id="PS50061">
    <property type="entry name" value="ETS_DOMAIN_3"/>
    <property type="match status" value="1"/>
</dbReference>
<dbReference type="InterPro" id="IPR036388">
    <property type="entry name" value="WH-like_DNA-bd_sf"/>
</dbReference>
<keyword evidence="3" id="KW-0539">Nucleus</keyword>
<dbReference type="PROSITE" id="PS00345">
    <property type="entry name" value="ETS_DOMAIN_1"/>
    <property type="match status" value="1"/>
</dbReference>
<dbReference type="Gene3D" id="1.10.10.10">
    <property type="entry name" value="Winged helix-like DNA-binding domain superfamily/Winged helix DNA-binding domain"/>
    <property type="match status" value="1"/>
</dbReference>
<dbReference type="InterPro" id="IPR046328">
    <property type="entry name" value="ETS_fam"/>
</dbReference>
<feature type="compositionally biased region" description="Low complexity" evidence="4">
    <location>
        <begin position="184"/>
        <end position="201"/>
    </location>
</feature>
<feature type="domain" description="ETS" evidence="5">
    <location>
        <begin position="61"/>
        <end position="141"/>
    </location>
</feature>
<dbReference type="WBParaSite" id="L893_g27190.t1">
    <property type="protein sequence ID" value="L893_g27190.t1"/>
    <property type="gene ID" value="L893_g27190"/>
</dbReference>
<dbReference type="PRINTS" id="PR00454">
    <property type="entry name" value="ETSDOMAIN"/>
</dbReference>
<dbReference type="SMART" id="SM00413">
    <property type="entry name" value="ETS"/>
    <property type="match status" value="1"/>
</dbReference>
<dbReference type="Proteomes" id="UP000095287">
    <property type="component" value="Unplaced"/>
</dbReference>
<organism evidence="6 7">
    <name type="scientific">Steinernema glaseri</name>
    <dbReference type="NCBI Taxonomy" id="37863"/>
    <lineage>
        <taxon>Eukaryota</taxon>
        <taxon>Metazoa</taxon>
        <taxon>Ecdysozoa</taxon>
        <taxon>Nematoda</taxon>
        <taxon>Chromadorea</taxon>
        <taxon>Rhabditida</taxon>
        <taxon>Tylenchina</taxon>
        <taxon>Panagrolaimomorpha</taxon>
        <taxon>Strongyloidoidea</taxon>
        <taxon>Steinernematidae</taxon>
        <taxon>Steinernema</taxon>
    </lineage>
</organism>
<evidence type="ECO:0000313" key="7">
    <source>
        <dbReference type="WBParaSite" id="L893_g27190.t1"/>
    </source>
</evidence>
<dbReference type="GO" id="GO:0043565">
    <property type="term" value="F:sequence-specific DNA binding"/>
    <property type="evidence" value="ECO:0007669"/>
    <property type="project" value="InterPro"/>
</dbReference>
<evidence type="ECO:0000256" key="2">
    <source>
        <dbReference type="ARBA" id="ARBA00023125"/>
    </source>
</evidence>
<dbReference type="PANTHER" id="PTHR11849:SF133">
    <property type="entry name" value="ETS DOMAIN-CONTAINING PROTEIN"/>
    <property type="match status" value="1"/>
</dbReference>
<dbReference type="AlphaFoldDB" id="A0A1I7ZJL1"/>
<feature type="compositionally biased region" description="Low complexity" evidence="4">
    <location>
        <begin position="248"/>
        <end position="264"/>
    </location>
</feature>
<reference evidence="7" key="1">
    <citation type="submission" date="2016-11" db="UniProtKB">
        <authorList>
            <consortium name="WormBaseParasite"/>
        </authorList>
    </citation>
    <scope>IDENTIFICATION</scope>
</reference>
<name>A0A1I7ZJL1_9BILA</name>
<comment type="subcellular location">
    <subcellularLocation>
        <location evidence="3">Nucleus</location>
    </subcellularLocation>
</comment>
<dbReference type="PANTHER" id="PTHR11849">
    <property type="entry name" value="ETS"/>
    <property type="match status" value="1"/>
</dbReference>
<feature type="region of interest" description="Disordered" evidence="4">
    <location>
        <begin position="164"/>
        <end position="201"/>
    </location>
</feature>
<feature type="compositionally biased region" description="Polar residues" evidence="4">
    <location>
        <begin position="238"/>
        <end position="247"/>
    </location>
</feature>
<dbReference type="GO" id="GO:0000981">
    <property type="term" value="F:DNA-binding transcription factor activity, RNA polymerase II-specific"/>
    <property type="evidence" value="ECO:0007669"/>
    <property type="project" value="TreeGrafter"/>
</dbReference>
<feature type="region of interest" description="Disordered" evidence="4">
    <location>
        <begin position="224"/>
        <end position="319"/>
    </location>
</feature>
<dbReference type="InterPro" id="IPR000418">
    <property type="entry name" value="Ets_dom"/>
</dbReference>
<dbReference type="GO" id="GO:0005634">
    <property type="term" value="C:nucleus"/>
    <property type="evidence" value="ECO:0007669"/>
    <property type="project" value="UniProtKB-SubCell"/>
</dbReference>